<feature type="domain" description="EamA" evidence="7">
    <location>
        <begin position="158"/>
        <end position="288"/>
    </location>
</feature>
<evidence type="ECO:0000256" key="1">
    <source>
        <dbReference type="ARBA" id="ARBA00004141"/>
    </source>
</evidence>
<sequence>MSVSRAILIKIVSVALFALMSALVRYVGEAGIPLGQVVFFRSAFALILLVAMYAVRRELAVAVRTRRPLGHVGRGSIAVFGMFLNFAALARLPLVDATAISFAAPMITVALAALVLSERVRAYRWTAVAIGFGGVLVMLWPYLGLGRLVTAGSAEATVGALCALGAAFSNAFAVIQTRRLTDSETTPSIVFYFSLICTIAGAVVLPFVWMTPTLPQLAALIAIGILGGLSHLLLTESYRYAPASVMAPFDYLALLFAFLIGWAAFGEIPTVWAYGGAGIVVLSGLFVIWRERQLAARRRQTPPPRLPPPGDV</sequence>
<dbReference type="SUPFAM" id="SSF103481">
    <property type="entry name" value="Multidrug resistance efflux transporter EmrE"/>
    <property type="match status" value="2"/>
</dbReference>
<name>A0ABT5JAC2_RHOTP</name>
<feature type="transmembrane region" description="Helical" evidence="6">
    <location>
        <begin position="34"/>
        <end position="55"/>
    </location>
</feature>
<dbReference type="EMBL" id="JAQQLI010000018">
    <property type="protein sequence ID" value="MDC7786631.1"/>
    <property type="molecule type" value="Genomic_DNA"/>
</dbReference>
<feature type="transmembrane region" description="Helical" evidence="6">
    <location>
        <begin position="246"/>
        <end position="265"/>
    </location>
</feature>
<evidence type="ECO:0000313" key="8">
    <source>
        <dbReference type="EMBL" id="MDC7786631.1"/>
    </source>
</evidence>
<reference evidence="8" key="1">
    <citation type="journal article" date="2023" name="Microbiol Resour">
        <title>Genome Sequences of Rhodoplanes serenus and Two Thermotolerant Strains, Rhodoplanes tepidamans and 'Rhodoplanes cryptolactis,' Further Refine the Genus.</title>
        <authorList>
            <person name="Rayyan A.A."/>
            <person name="Kyndt J.A."/>
        </authorList>
    </citation>
    <scope>NUCLEOTIDE SEQUENCE</scope>
    <source>
        <strain evidence="8">DSM 9987</strain>
    </source>
</reference>
<feature type="transmembrane region" description="Helical" evidence="6">
    <location>
        <begin position="75"/>
        <end position="92"/>
    </location>
</feature>
<dbReference type="InterPro" id="IPR037185">
    <property type="entry name" value="EmrE-like"/>
</dbReference>
<dbReference type="InterPro" id="IPR000620">
    <property type="entry name" value="EamA_dom"/>
</dbReference>
<dbReference type="Pfam" id="PF00892">
    <property type="entry name" value="EamA"/>
    <property type="match status" value="2"/>
</dbReference>
<keyword evidence="9" id="KW-1185">Reference proteome</keyword>
<accession>A0ABT5JAC2</accession>
<evidence type="ECO:0000259" key="7">
    <source>
        <dbReference type="Pfam" id="PF00892"/>
    </source>
</evidence>
<feature type="transmembrane region" description="Helical" evidence="6">
    <location>
        <begin position="98"/>
        <end position="116"/>
    </location>
</feature>
<keyword evidence="5 6" id="KW-0472">Membrane</keyword>
<feature type="transmembrane region" description="Helical" evidence="6">
    <location>
        <begin position="189"/>
        <end position="210"/>
    </location>
</feature>
<reference evidence="8" key="2">
    <citation type="submission" date="2023-02" db="EMBL/GenBank/DDBJ databases">
        <authorList>
            <person name="Rayyan A."/>
            <person name="Meyer T."/>
            <person name="Kyndt J.A."/>
        </authorList>
    </citation>
    <scope>NUCLEOTIDE SEQUENCE</scope>
    <source>
        <strain evidence="8">DSM 9987</strain>
    </source>
</reference>
<gene>
    <name evidence="8" type="ORF">PQJ73_13135</name>
</gene>
<evidence type="ECO:0000256" key="6">
    <source>
        <dbReference type="SAM" id="Phobius"/>
    </source>
</evidence>
<evidence type="ECO:0000256" key="3">
    <source>
        <dbReference type="ARBA" id="ARBA00022692"/>
    </source>
</evidence>
<dbReference type="PANTHER" id="PTHR22911">
    <property type="entry name" value="ACYL-MALONYL CONDENSING ENZYME-RELATED"/>
    <property type="match status" value="1"/>
</dbReference>
<evidence type="ECO:0000313" key="9">
    <source>
        <dbReference type="Proteomes" id="UP001165652"/>
    </source>
</evidence>
<protein>
    <submittedName>
        <fullName evidence="8">DMT family transporter</fullName>
    </submittedName>
</protein>
<keyword evidence="4 6" id="KW-1133">Transmembrane helix</keyword>
<comment type="caution">
    <text evidence="8">The sequence shown here is derived from an EMBL/GenBank/DDBJ whole genome shotgun (WGS) entry which is preliminary data.</text>
</comment>
<proteinExistence type="inferred from homology"/>
<feature type="domain" description="EamA" evidence="7">
    <location>
        <begin position="6"/>
        <end position="139"/>
    </location>
</feature>
<dbReference type="Proteomes" id="UP001165652">
    <property type="component" value="Unassembled WGS sequence"/>
</dbReference>
<keyword evidence="3 6" id="KW-0812">Transmembrane</keyword>
<evidence type="ECO:0000256" key="4">
    <source>
        <dbReference type="ARBA" id="ARBA00022989"/>
    </source>
</evidence>
<feature type="transmembrane region" description="Helical" evidence="6">
    <location>
        <begin position="271"/>
        <end position="289"/>
    </location>
</feature>
<comment type="similarity">
    <text evidence="2">Belongs to the drug/metabolite transporter (DMT) superfamily. 10 TMS drug/metabolite exporter (DME) (TC 2.A.7.3) family.</text>
</comment>
<organism evidence="8 9">
    <name type="scientific">Rhodoplanes tepidamans</name>
    <name type="common">Rhodoplanes cryptolactis</name>
    <dbReference type="NCBI Taxonomy" id="200616"/>
    <lineage>
        <taxon>Bacteria</taxon>
        <taxon>Pseudomonadati</taxon>
        <taxon>Pseudomonadota</taxon>
        <taxon>Alphaproteobacteria</taxon>
        <taxon>Hyphomicrobiales</taxon>
        <taxon>Nitrobacteraceae</taxon>
        <taxon>Rhodoplanes</taxon>
    </lineage>
</organism>
<dbReference type="RefSeq" id="WP_272777479.1">
    <property type="nucleotide sequence ID" value="NZ_JAQQLI010000018.1"/>
</dbReference>
<feature type="transmembrane region" description="Helical" evidence="6">
    <location>
        <begin position="123"/>
        <end position="144"/>
    </location>
</feature>
<comment type="subcellular location">
    <subcellularLocation>
        <location evidence="1">Membrane</location>
        <topology evidence="1">Multi-pass membrane protein</topology>
    </subcellularLocation>
</comment>
<dbReference type="PANTHER" id="PTHR22911:SF6">
    <property type="entry name" value="SOLUTE CARRIER FAMILY 35 MEMBER G1"/>
    <property type="match status" value="1"/>
</dbReference>
<feature type="transmembrane region" description="Helical" evidence="6">
    <location>
        <begin position="216"/>
        <end position="234"/>
    </location>
</feature>
<evidence type="ECO:0000256" key="2">
    <source>
        <dbReference type="ARBA" id="ARBA00009853"/>
    </source>
</evidence>
<evidence type="ECO:0000256" key="5">
    <source>
        <dbReference type="ARBA" id="ARBA00023136"/>
    </source>
</evidence>
<feature type="transmembrane region" description="Helical" evidence="6">
    <location>
        <begin position="7"/>
        <end position="28"/>
    </location>
</feature>
<feature type="transmembrane region" description="Helical" evidence="6">
    <location>
        <begin position="156"/>
        <end position="177"/>
    </location>
</feature>